<dbReference type="AlphaFoldDB" id="A0A1R0GN34"/>
<reference evidence="1 2" key="1">
    <citation type="journal article" date="2016" name="Mol. Biol. Evol.">
        <title>Genome-Wide Survey of Gut Fungi (Harpellales) Reveals the First Horizontally Transferred Ubiquitin Gene from a Mosquito Host.</title>
        <authorList>
            <person name="Wang Y."/>
            <person name="White M.M."/>
            <person name="Kvist S."/>
            <person name="Moncalvo J.M."/>
        </authorList>
    </citation>
    <scope>NUCLEOTIDE SEQUENCE [LARGE SCALE GENOMIC DNA]</scope>
    <source>
        <strain evidence="1 2">ALG-7-W6</strain>
    </source>
</reference>
<protein>
    <submittedName>
        <fullName evidence="1">Uncharacterized protein</fullName>
    </submittedName>
</protein>
<proteinExistence type="predicted"/>
<comment type="caution">
    <text evidence="1">The sequence shown here is derived from an EMBL/GenBank/DDBJ whole genome shotgun (WGS) entry which is preliminary data.</text>
</comment>
<evidence type="ECO:0000313" key="1">
    <source>
        <dbReference type="EMBL" id="OLY78279.1"/>
    </source>
</evidence>
<dbReference type="EMBL" id="LSSL01006798">
    <property type="protein sequence ID" value="OLY78279.1"/>
    <property type="molecule type" value="Genomic_DNA"/>
</dbReference>
<gene>
    <name evidence="1" type="ORF">AYI68_g7675</name>
</gene>
<name>A0A1R0GN34_9FUNG</name>
<accession>A0A1R0GN34</accession>
<sequence>MEPQRQTTDIVIGSIRNFSAPSHPFQKTPSSHLSTTWSAVSFWHPVQEKKEFFMNRPSLMALDCLQKQKRMTPDFVTFNTGFLTSQGQ</sequence>
<evidence type="ECO:0000313" key="2">
    <source>
        <dbReference type="Proteomes" id="UP000187455"/>
    </source>
</evidence>
<organism evidence="1 2">
    <name type="scientific">Smittium mucronatum</name>
    <dbReference type="NCBI Taxonomy" id="133383"/>
    <lineage>
        <taxon>Eukaryota</taxon>
        <taxon>Fungi</taxon>
        <taxon>Fungi incertae sedis</taxon>
        <taxon>Zoopagomycota</taxon>
        <taxon>Kickxellomycotina</taxon>
        <taxon>Harpellomycetes</taxon>
        <taxon>Harpellales</taxon>
        <taxon>Legeriomycetaceae</taxon>
        <taxon>Smittium</taxon>
    </lineage>
</organism>
<dbReference type="Proteomes" id="UP000187455">
    <property type="component" value="Unassembled WGS sequence"/>
</dbReference>
<keyword evidence="2" id="KW-1185">Reference proteome</keyword>